<dbReference type="GO" id="GO:0072686">
    <property type="term" value="C:mitotic spindle"/>
    <property type="evidence" value="ECO:0007669"/>
    <property type="project" value="Ensembl"/>
</dbReference>
<dbReference type="GO" id="GO:0021795">
    <property type="term" value="P:cerebral cortex cell migration"/>
    <property type="evidence" value="ECO:0007669"/>
    <property type="project" value="Ensembl"/>
</dbReference>
<keyword evidence="7" id="KW-0966">Cell projection</keyword>
<dbReference type="Pfam" id="PF06565">
    <property type="entry name" value="DM10_dom"/>
    <property type="match status" value="3"/>
</dbReference>
<sequence>MFGVTMVTQPSVRVSVARATGETEAGPSKAAAAAAMVSKPVHGLPLLPGFSFSDPTKTNFHRNQTLGYRNGFAYTRLPTVGVGGDRLHVNQLSQADLDELANKRPTLTFEEPKQVPPSDFIPAHVAFDKKVLKFDAYFQEDVPLSTEEHYRIRKVAIYYYLEDDSVSVMEPIVENSGIPQGKFIKRQRLPKNDRGDHYHWKDLNRGINLTIYGKTFHVVDCDPFTKVFLESQGIEVNPPEKMALDPYTEHRKKPLRIYVTPSDFDQFKQFLTFDKKVLRFYSIWDDTDSMFGESRAYIIHYYLADDTVEVREVHERNDGRDPFPVLVKRQRLPKVLVGNSKDFPRCVLEVSEQDVKEWFTAKDFAVGQPVTILGRTFFIYDCDKFTREFYRDKFGFPEFSAIDVSKKPPPAIKQELPPYNGFGLVEDSAQNCFALIPKPLKKDVIKMLTDDHKVLRYMAVLESPIPEDRGRHFIISYYLATEMITIFEPPVRNSGFFGGKYLGKTKIAKPGSCVDKPTFYGPGDFFIGALIEVFGHRFIIQDADEYVLKYLESNAKDYPPSTILSFKNHFLKQQPTTQESDSGLIEDHKEKKDIETLIKEIQERLKNSDFLLEGPIREAFQILDKDKTGYVDREKFFGICKNFNLPVDDCLINQLIRMCSSGEGKINYYNFIRAFSQ</sequence>
<dbReference type="SMART" id="SM00676">
    <property type="entry name" value="DM10"/>
    <property type="match status" value="3"/>
</dbReference>
<evidence type="ECO:0000313" key="11">
    <source>
        <dbReference type="Proteomes" id="UP000314987"/>
    </source>
</evidence>
<dbReference type="FunFam" id="2.30.29.170:FF:000002">
    <property type="entry name" value="EF-hand domain (C-terminal) containing 1"/>
    <property type="match status" value="1"/>
</dbReference>
<evidence type="ECO:0000256" key="5">
    <source>
        <dbReference type="ARBA" id="ARBA00023069"/>
    </source>
</evidence>
<feature type="domain" description="DM10" evidence="9">
    <location>
        <begin position="451"/>
        <end position="555"/>
    </location>
</feature>
<proteinExistence type="predicted"/>
<dbReference type="GO" id="GO:0060285">
    <property type="term" value="P:cilium-dependent cell motility"/>
    <property type="evidence" value="ECO:0007669"/>
    <property type="project" value="TreeGrafter"/>
</dbReference>
<dbReference type="GO" id="GO:0005509">
    <property type="term" value="F:calcium ion binding"/>
    <property type="evidence" value="ECO:0007669"/>
    <property type="project" value="InterPro"/>
</dbReference>
<dbReference type="GO" id="GO:0000281">
    <property type="term" value="P:mitotic cytokinesis"/>
    <property type="evidence" value="ECO:0007669"/>
    <property type="project" value="Ensembl"/>
</dbReference>
<evidence type="ECO:0000313" key="10">
    <source>
        <dbReference type="Ensembl" id="ENSVURP00010017315.1"/>
    </source>
</evidence>
<reference evidence="10" key="3">
    <citation type="submission" date="2025-09" db="UniProtKB">
        <authorList>
            <consortium name="Ensembl"/>
        </authorList>
    </citation>
    <scope>IDENTIFICATION</scope>
</reference>
<dbReference type="InterPro" id="IPR040193">
    <property type="entry name" value="EFHC1/EFHC2/EFHB"/>
</dbReference>
<dbReference type="CDD" id="cd00051">
    <property type="entry name" value="EFh"/>
    <property type="match status" value="1"/>
</dbReference>
<keyword evidence="4" id="KW-0282">Flagellum</keyword>
<dbReference type="SUPFAM" id="SSF47473">
    <property type="entry name" value="EF-hand"/>
    <property type="match status" value="1"/>
</dbReference>
<dbReference type="GeneTree" id="ENSGT00530000063528"/>
<evidence type="ECO:0000259" key="8">
    <source>
        <dbReference type="PROSITE" id="PS50222"/>
    </source>
</evidence>
<dbReference type="GO" id="GO:0005813">
    <property type="term" value="C:centrosome"/>
    <property type="evidence" value="ECO:0007669"/>
    <property type="project" value="Ensembl"/>
</dbReference>
<evidence type="ECO:0000256" key="4">
    <source>
        <dbReference type="ARBA" id="ARBA00022846"/>
    </source>
</evidence>
<dbReference type="GO" id="GO:0051302">
    <property type="term" value="P:regulation of cell division"/>
    <property type="evidence" value="ECO:0007669"/>
    <property type="project" value="Ensembl"/>
</dbReference>
<accession>A0A4X2L6K5</accession>
<dbReference type="Gene3D" id="2.30.29.170">
    <property type="match status" value="3"/>
</dbReference>
<dbReference type="InterPro" id="IPR006602">
    <property type="entry name" value="DM10_dom"/>
</dbReference>
<dbReference type="InterPro" id="IPR011992">
    <property type="entry name" value="EF-hand-dom_pair"/>
</dbReference>
<keyword evidence="11" id="KW-1185">Reference proteome</keyword>
<dbReference type="STRING" id="29139.ENSVURP00010017315"/>
<organism evidence="10 11">
    <name type="scientific">Vombatus ursinus</name>
    <name type="common">Common wombat</name>
    <dbReference type="NCBI Taxonomy" id="29139"/>
    <lineage>
        <taxon>Eukaryota</taxon>
        <taxon>Metazoa</taxon>
        <taxon>Chordata</taxon>
        <taxon>Craniata</taxon>
        <taxon>Vertebrata</taxon>
        <taxon>Euteleostomi</taxon>
        <taxon>Mammalia</taxon>
        <taxon>Metatheria</taxon>
        <taxon>Diprotodontia</taxon>
        <taxon>Vombatidae</taxon>
        <taxon>Vombatus</taxon>
    </lineage>
</organism>
<evidence type="ECO:0000259" key="9">
    <source>
        <dbReference type="PROSITE" id="PS51336"/>
    </source>
</evidence>
<evidence type="ECO:0000256" key="2">
    <source>
        <dbReference type="ARBA" id="ARBA00022490"/>
    </source>
</evidence>
<dbReference type="Gene3D" id="1.10.238.10">
    <property type="entry name" value="EF-hand"/>
    <property type="match status" value="1"/>
</dbReference>
<comment type="subcellular location">
    <subcellularLocation>
        <location evidence="1">Cytoplasm</location>
        <location evidence="1">Cytoskeleton</location>
        <location evidence="1">Flagellum axoneme</location>
    </subcellularLocation>
</comment>
<dbReference type="PROSITE" id="PS50222">
    <property type="entry name" value="EF_HAND_2"/>
    <property type="match status" value="1"/>
</dbReference>
<dbReference type="AlphaFoldDB" id="A0A4X2L6K5"/>
<dbReference type="Ensembl" id="ENSVURT00010019667.1">
    <property type="protein sequence ID" value="ENSVURP00010017315.1"/>
    <property type="gene ID" value="ENSVURG00010013221.1"/>
</dbReference>
<feature type="domain" description="EF-hand" evidence="8">
    <location>
        <begin position="611"/>
        <end position="646"/>
    </location>
</feature>
<dbReference type="GO" id="GO:0005879">
    <property type="term" value="C:axonemal microtubule"/>
    <property type="evidence" value="ECO:0007669"/>
    <property type="project" value="Ensembl"/>
</dbReference>
<dbReference type="GO" id="GO:0000922">
    <property type="term" value="C:spindle pole"/>
    <property type="evidence" value="ECO:0007669"/>
    <property type="project" value="Ensembl"/>
</dbReference>
<dbReference type="Proteomes" id="UP000314987">
    <property type="component" value="Unassembled WGS sequence"/>
</dbReference>
<keyword evidence="2" id="KW-0963">Cytoplasm</keyword>
<keyword evidence="5" id="KW-0969">Cilium</keyword>
<dbReference type="OMA" id="SCGEEMM"/>
<protein>
    <submittedName>
        <fullName evidence="10">EF-hand domain containing 1</fullName>
    </submittedName>
</protein>
<dbReference type="PANTHER" id="PTHR12086:SF9">
    <property type="entry name" value="EF-HAND DOMAIN-CONTAINING PROTEIN 1"/>
    <property type="match status" value="1"/>
</dbReference>
<dbReference type="FunFam" id="2.30.29.170:FF:000003">
    <property type="entry name" value="EF-hand domain (C-terminal) containing 1"/>
    <property type="match status" value="1"/>
</dbReference>
<feature type="domain" description="DM10" evidence="9">
    <location>
        <begin position="128"/>
        <end position="233"/>
    </location>
</feature>
<reference evidence="10" key="2">
    <citation type="submission" date="2025-08" db="UniProtKB">
        <authorList>
            <consortium name="Ensembl"/>
        </authorList>
    </citation>
    <scope>IDENTIFICATION</scope>
</reference>
<dbReference type="GO" id="GO:0007052">
    <property type="term" value="P:mitotic spindle organization"/>
    <property type="evidence" value="ECO:0007669"/>
    <property type="project" value="Ensembl"/>
</dbReference>
<dbReference type="FunFam" id="2.30.29.170:FF:000001">
    <property type="entry name" value="EF-hand domain containing 1"/>
    <property type="match status" value="1"/>
</dbReference>
<reference evidence="11" key="1">
    <citation type="submission" date="2018-12" db="EMBL/GenBank/DDBJ databases">
        <authorList>
            <person name="Yazar S."/>
        </authorList>
    </citation>
    <scope>NUCLEOTIDE SEQUENCE [LARGE SCALE GENOMIC DNA]</scope>
</reference>
<dbReference type="GO" id="GO:0043014">
    <property type="term" value="F:alpha-tubulin binding"/>
    <property type="evidence" value="ECO:0007669"/>
    <property type="project" value="Ensembl"/>
</dbReference>
<evidence type="ECO:0000256" key="3">
    <source>
        <dbReference type="ARBA" id="ARBA00022737"/>
    </source>
</evidence>
<evidence type="ECO:0000256" key="1">
    <source>
        <dbReference type="ARBA" id="ARBA00004611"/>
    </source>
</evidence>
<evidence type="ECO:0000256" key="7">
    <source>
        <dbReference type="ARBA" id="ARBA00023273"/>
    </source>
</evidence>
<evidence type="ECO:0000256" key="6">
    <source>
        <dbReference type="ARBA" id="ARBA00023212"/>
    </source>
</evidence>
<feature type="domain" description="DM10" evidence="9">
    <location>
        <begin position="274"/>
        <end position="394"/>
    </location>
</feature>
<name>A0A4X2L6K5_VOMUR</name>
<dbReference type="PANTHER" id="PTHR12086">
    <property type="entry name" value="EF-HAND DOMAIN C-TERMINAL CONTAINING PROTEIN"/>
    <property type="match status" value="1"/>
</dbReference>
<dbReference type="PROSITE" id="PS51336">
    <property type="entry name" value="DM10"/>
    <property type="match status" value="3"/>
</dbReference>
<keyword evidence="3" id="KW-0677">Repeat</keyword>
<keyword evidence="6" id="KW-0206">Cytoskeleton</keyword>
<dbReference type="InterPro" id="IPR002048">
    <property type="entry name" value="EF_hand_dom"/>
</dbReference>
<gene>
    <name evidence="10" type="primary">EFHC1</name>
</gene>